<dbReference type="EMBL" id="BFAD01000007">
    <property type="protein sequence ID" value="GBE85311.1"/>
    <property type="molecule type" value="Genomic_DNA"/>
</dbReference>
<accession>A0A401GST8</accession>
<evidence type="ECO:0000256" key="1">
    <source>
        <dbReference type="SAM" id="MobiDB-lite"/>
    </source>
</evidence>
<comment type="caution">
    <text evidence="2">The sequence shown here is derived from an EMBL/GenBank/DDBJ whole genome shotgun (WGS) entry which is preliminary data.</text>
</comment>
<dbReference type="OrthoDB" id="3215388at2759"/>
<gene>
    <name evidence="2" type="ORF">SCP_0704980</name>
</gene>
<evidence type="ECO:0000313" key="2">
    <source>
        <dbReference type="EMBL" id="GBE85311.1"/>
    </source>
</evidence>
<reference evidence="2 3" key="1">
    <citation type="journal article" date="2018" name="Sci. Rep.">
        <title>Genome sequence of the cauliflower mushroom Sparassis crispa (Hanabiratake) and its association with beneficial usage.</title>
        <authorList>
            <person name="Kiyama R."/>
            <person name="Furutani Y."/>
            <person name="Kawaguchi K."/>
            <person name="Nakanishi T."/>
        </authorList>
    </citation>
    <scope>NUCLEOTIDE SEQUENCE [LARGE SCALE GENOMIC DNA]</scope>
</reference>
<feature type="compositionally biased region" description="Polar residues" evidence="1">
    <location>
        <begin position="79"/>
        <end position="89"/>
    </location>
</feature>
<proteinExistence type="predicted"/>
<dbReference type="RefSeq" id="XP_027616224.1">
    <property type="nucleotide sequence ID" value="XM_027760423.1"/>
</dbReference>
<feature type="compositionally biased region" description="Polar residues" evidence="1">
    <location>
        <begin position="1"/>
        <end position="12"/>
    </location>
</feature>
<organism evidence="2 3">
    <name type="scientific">Sparassis crispa</name>
    <dbReference type="NCBI Taxonomy" id="139825"/>
    <lineage>
        <taxon>Eukaryota</taxon>
        <taxon>Fungi</taxon>
        <taxon>Dikarya</taxon>
        <taxon>Basidiomycota</taxon>
        <taxon>Agaricomycotina</taxon>
        <taxon>Agaricomycetes</taxon>
        <taxon>Polyporales</taxon>
        <taxon>Sparassidaceae</taxon>
        <taxon>Sparassis</taxon>
    </lineage>
</organism>
<keyword evidence="3" id="KW-1185">Reference proteome</keyword>
<feature type="region of interest" description="Disordered" evidence="1">
    <location>
        <begin position="56"/>
        <end position="89"/>
    </location>
</feature>
<dbReference type="GeneID" id="38782228"/>
<dbReference type="Proteomes" id="UP000287166">
    <property type="component" value="Unassembled WGS sequence"/>
</dbReference>
<protein>
    <submittedName>
        <fullName evidence="2">Uncharacterized protein</fullName>
    </submittedName>
</protein>
<feature type="region of interest" description="Disordered" evidence="1">
    <location>
        <begin position="1"/>
        <end position="27"/>
    </location>
</feature>
<dbReference type="InParanoid" id="A0A401GST8"/>
<sequence>MADNSPSASTISLLPDSKDAASPSASTAQLIPKALPKPKDYEAALGALATSYGWGAGMAPTTALKQPKAKSKAPVKPDTGSSGAQPSRK</sequence>
<dbReference type="AlphaFoldDB" id="A0A401GST8"/>
<name>A0A401GST8_9APHY</name>
<evidence type="ECO:0000313" key="3">
    <source>
        <dbReference type="Proteomes" id="UP000287166"/>
    </source>
</evidence>